<accession>A0A8X7SKA5</accession>
<evidence type="ECO:0000256" key="1">
    <source>
        <dbReference type="SAM" id="MobiDB-lite"/>
    </source>
</evidence>
<feature type="signal peptide" evidence="2">
    <location>
        <begin position="1"/>
        <end position="21"/>
    </location>
</feature>
<dbReference type="EMBL" id="JAAMPC010000006">
    <property type="protein sequence ID" value="KAG2307240.1"/>
    <property type="molecule type" value="Genomic_DNA"/>
</dbReference>
<dbReference type="AlphaFoldDB" id="A0A8X7SKA5"/>
<protein>
    <submittedName>
        <fullName evidence="3">Uncharacterized protein</fullName>
    </submittedName>
</protein>
<comment type="caution">
    <text evidence="3">The sequence shown here is derived from an EMBL/GenBank/DDBJ whole genome shotgun (WGS) entry which is preliminary data.</text>
</comment>
<keyword evidence="2" id="KW-0732">Signal</keyword>
<sequence>MLALGLTLSSFAPAFIVVVSSFRGSGRQVAFGNLERHVEASLDALIKYVPGAVTVEDTHAAQTSQLEIRISNLERDLGKTASSLLKVKKEKKSKSSEVRLQHKAECTSPTSKSQKIRAPRERTARLAGRGGSGATERRHRLSLSLGEFEDEGDAPERLGLSIPSGISFYMCFAAKRT</sequence>
<evidence type="ECO:0000256" key="2">
    <source>
        <dbReference type="SAM" id="SignalP"/>
    </source>
</evidence>
<organism evidence="3 4">
    <name type="scientific">Brassica carinata</name>
    <name type="common">Ethiopian mustard</name>
    <name type="synonym">Abyssinian cabbage</name>
    <dbReference type="NCBI Taxonomy" id="52824"/>
    <lineage>
        <taxon>Eukaryota</taxon>
        <taxon>Viridiplantae</taxon>
        <taxon>Streptophyta</taxon>
        <taxon>Embryophyta</taxon>
        <taxon>Tracheophyta</taxon>
        <taxon>Spermatophyta</taxon>
        <taxon>Magnoliopsida</taxon>
        <taxon>eudicotyledons</taxon>
        <taxon>Gunneridae</taxon>
        <taxon>Pentapetalae</taxon>
        <taxon>rosids</taxon>
        <taxon>malvids</taxon>
        <taxon>Brassicales</taxon>
        <taxon>Brassicaceae</taxon>
        <taxon>Brassiceae</taxon>
        <taxon>Brassica</taxon>
    </lineage>
</organism>
<keyword evidence="4" id="KW-1185">Reference proteome</keyword>
<gene>
    <name evidence="3" type="ORF">Bca52824_026988</name>
</gene>
<feature type="region of interest" description="Disordered" evidence="1">
    <location>
        <begin position="93"/>
        <end position="138"/>
    </location>
</feature>
<evidence type="ECO:0000313" key="3">
    <source>
        <dbReference type="EMBL" id="KAG2307240.1"/>
    </source>
</evidence>
<reference evidence="3 4" key="1">
    <citation type="submission" date="2020-02" db="EMBL/GenBank/DDBJ databases">
        <authorList>
            <person name="Ma Q."/>
            <person name="Huang Y."/>
            <person name="Song X."/>
            <person name="Pei D."/>
        </authorList>
    </citation>
    <scope>NUCLEOTIDE SEQUENCE [LARGE SCALE GENOMIC DNA]</scope>
    <source>
        <strain evidence="3">Sxm20200214</strain>
        <tissue evidence="3">Leaf</tissue>
    </source>
</reference>
<name>A0A8X7SKA5_BRACI</name>
<feature type="compositionally biased region" description="Basic and acidic residues" evidence="1">
    <location>
        <begin position="93"/>
        <end position="105"/>
    </location>
</feature>
<evidence type="ECO:0000313" key="4">
    <source>
        <dbReference type="Proteomes" id="UP000886595"/>
    </source>
</evidence>
<dbReference type="Proteomes" id="UP000886595">
    <property type="component" value="Unassembled WGS sequence"/>
</dbReference>
<feature type="chain" id="PRO_5036459439" evidence="2">
    <location>
        <begin position="22"/>
        <end position="177"/>
    </location>
</feature>
<proteinExistence type="predicted"/>